<dbReference type="Pfam" id="PF00011">
    <property type="entry name" value="HSP20"/>
    <property type="match status" value="1"/>
</dbReference>
<dbReference type="Gene3D" id="2.60.40.790">
    <property type="match status" value="1"/>
</dbReference>
<keyword evidence="3" id="KW-0812">Transmembrane</keyword>
<proteinExistence type="inferred from homology"/>
<evidence type="ECO:0000313" key="6">
    <source>
        <dbReference type="Proteomes" id="UP000594263"/>
    </source>
</evidence>
<dbReference type="Proteomes" id="UP000594263">
    <property type="component" value="Unplaced"/>
</dbReference>
<protein>
    <recommendedName>
        <fullName evidence="4">SHSP domain-containing protein</fullName>
    </recommendedName>
</protein>
<accession>A0A7N0V1M0</accession>
<keyword evidence="3" id="KW-0472">Membrane</keyword>
<name>A0A7N0V1M0_KALFE</name>
<evidence type="ECO:0000256" key="2">
    <source>
        <dbReference type="RuleBase" id="RU003616"/>
    </source>
</evidence>
<evidence type="ECO:0000259" key="4">
    <source>
        <dbReference type="PROSITE" id="PS01031"/>
    </source>
</evidence>
<feature type="domain" description="SHSP" evidence="4">
    <location>
        <begin position="2"/>
        <end position="110"/>
    </location>
</feature>
<evidence type="ECO:0000256" key="3">
    <source>
        <dbReference type="SAM" id="Phobius"/>
    </source>
</evidence>
<keyword evidence="3" id="KW-1133">Transmembrane helix</keyword>
<comment type="similarity">
    <text evidence="1 2">Belongs to the small heat shock protein (HSP20) family.</text>
</comment>
<evidence type="ECO:0000256" key="1">
    <source>
        <dbReference type="PROSITE-ProRule" id="PRU00285"/>
    </source>
</evidence>
<evidence type="ECO:0000313" key="5">
    <source>
        <dbReference type="EnsemblPlants" id="Kaladp0096s0154.1.v1.1"/>
    </source>
</evidence>
<dbReference type="CDD" id="cd06464">
    <property type="entry name" value="ACD_sHsps-like"/>
    <property type="match status" value="1"/>
</dbReference>
<dbReference type="SUPFAM" id="SSF49764">
    <property type="entry name" value="HSP20-like chaperones"/>
    <property type="match status" value="1"/>
</dbReference>
<dbReference type="Gramene" id="Kaladp0096s0154.1.v1.1">
    <property type="protein sequence ID" value="Kaladp0096s0154.1.v1.1"/>
    <property type="gene ID" value="Kaladp0096s0154.v1.1"/>
</dbReference>
<keyword evidence="6" id="KW-1185">Reference proteome</keyword>
<sequence>MASTEDYRPSHKWMVEDDGRHAVQLYVPGYTEEEMRVNLIGDMLTITRDKKLDGSQTNERPNFKVTFPLSRKCSSKDFDAKLTNGYLKITLPPNTTGEQKVHPRGDLSFDKRLAAMVAAAVIVASGLAVAFRHLLFNQV</sequence>
<dbReference type="InterPro" id="IPR002068">
    <property type="entry name" value="A-crystallin/Hsp20_dom"/>
</dbReference>
<dbReference type="InterPro" id="IPR008978">
    <property type="entry name" value="HSP20-like_chaperone"/>
</dbReference>
<feature type="transmembrane region" description="Helical" evidence="3">
    <location>
        <begin position="113"/>
        <end position="135"/>
    </location>
</feature>
<reference evidence="5" key="1">
    <citation type="submission" date="2021-01" db="UniProtKB">
        <authorList>
            <consortium name="EnsemblPlants"/>
        </authorList>
    </citation>
    <scope>IDENTIFICATION</scope>
</reference>
<dbReference type="PROSITE" id="PS01031">
    <property type="entry name" value="SHSP"/>
    <property type="match status" value="1"/>
</dbReference>
<dbReference type="EnsemblPlants" id="Kaladp0096s0154.1.v1.1">
    <property type="protein sequence ID" value="Kaladp0096s0154.1.v1.1"/>
    <property type="gene ID" value="Kaladp0096s0154.v1.1"/>
</dbReference>
<organism evidence="5 6">
    <name type="scientific">Kalanchoe fedtschenkoi</name>
    <name type="common">Lavender scallops</name>
    <name type="synonym">South American air plant</name>
    <dbReference type="NCBI Taxonomy" id="63787"/>
    <lineage>
        <taxon>Eukaryota</taxon>
        <taxon>Viridiplantae</taxon>
        <taxon>Streptophyta</taxon>
        <taxon>Embryophyta</taxon>
        <taxon>Tracheophyta</taxon>
        <taxon>Spermatophyta</taxon>
        <taxon>Magnoliopsida</taxon>
        <taxon>eudicotyledons</taxon>
        <taxon>Gunneridae</taxon>
        <taxon>Pentapetalae</taxon>
        <taxon>Saxifragales</taxon>
        <taxon>Crassulaceae</taxon>
        <taxon>Kalanchoe</taxon>
    </lineage>
</organism>
<dbReference type="AlphaFoldDB" id="A0A7N0V1M0"/>